<name>A0A7W9NLG6_9PSEU</name>
<sequence length="101" mass="10069">MTSTGVKKLLGGALVIAGGLAIVAAPAASAAPHYSCVTTGGVVFRAGPGQNYPAEGRTYRAQGFDALGFQASSQDGAVWANGNLQNGPANVWLPASYVGTC</sequence>
<dbReference type="RefSeq" id="WP_184869267.1">
    <property type="nucleotide sequence ID" value="NZ_BAAAWY010000004.1"/>
</dbReference>
<keyword evidence="1" id="KW-0732">Signal</keyword>
<dbReference type="AlphaFoldDB" id="A0A7W9NLG6"/>
<dbReference type="EMBL" id="JACHIR010000002">
    <property type="protein sequence ID" value="MBB5896754.1"/>
    <property type="molecule type" value="Genomic_DNA"/>
</dbReference>
<reference evidence="2 3" key="1">
    <citation type="submission" date="2020-08" db="EMBL/GenBank/DDBJ databases">
        <title>Sequencing the genomes of 1000 actinobacteria strains.</title>
        <authorList>
            <person name="Klenk H.-P."/>
        </authorList>
    </citation>
    <scope>NUCLEOTIDE SEQUENCE [LARGE SCALE GENOMIC DNA]</scope>
    <source>
        <strain evidence="2 3">DSM 43851</strain>
    </source>
</reference>
<accession>A0A7W9NLG6</accession>
<gene>
    <name evidence="2" type="ORF">BJ998_008013</name>
</gene>
<feature type="signal peptide" evidence="1">
    <location>
        <begin position="1"/>
        <end position="30"/>
    </location>
</feature>
<feature type="chain" id="PRO_5030641070" description="SH3 domain-containing protein" evidence="1">
    <location>
        <begin position="31"/>
        <end position="101"/>
    </location>
</feature>
<evidence type="ECO:0008006" key="4">
    <source>
        <dbReference type="Google" id="ProtNLM"/>
    </source>
</evidence>
<evidence type="ECO:0000313" key="2">
    <source>
        <dbReference type="EMBL" id="MBB5896754.1"/>
    </source>
</evidence>
<proteinExistence type="predicted"/>
<evidence type="ECO:0000313" key="3">
    <source>
        <dbReference type="Proteomes" id="UP000585638"/>
    </source>
</evidence>
<comment type="caution">
    <text evidence="2">The sequence shown here is derived from an EMBL/GenBank/DDBJ whole genome shotgun (WGS) entry which is preliminary data.</text>
</comment>
<protein>
    <recommendedName>
        <fullName evidence="4">SH3 domain-containing protein</fullName>
    </recommendedName>
</protein>
<evidence type="ECO:0000256" key="1">
    <source>
        <dbReference type="SAM" id="SignalP"/>
    </source>
</evidence>
<organism evidence="2 3">
    <name type="scientific">Kutzneria kofuensis</name>
    <dbReference type="NCBI Taxonomy" id="103725"/>
    <lineage>
        <taxon>Bacteria</taxon>
        <taxon>Bacillati</taxon>
        <taxon>Actinomycetota</taxon>
        <taxon>Actinomycetes</taxon>
        <taxon>Pseudonocardiales</taxon>
        <taxon>Pseudonocardiaceae</taxon>
        <taxon>Kutzneria</taxon>
    </lineage>
</organism>
<dbReference type="Proteomes" id="UP000585638">
    <property type="component" value="Unassembled WGS sequence"/>
</dbReference>
<keyword evidence="3" id="KW-1185">Reference proteome</keyword>